<keyword evidence="9" id="KW-1185">Reference proteome</keyword>
<gene>
    <name evidence="10" type="primary">LOC105171087</name>
</gene>
<keyword evidence="4 8" id="KW-1133">Transmembrane helix</keyword>
<comment type="similarity">
    <text evidence="6">Belongs to the major facilitator superfamily. Phosphate:H(+) symporter (TC 2.A.1.9) family.</text>
</comment>
<dbReference type="RefSeq" id="XP_011090404.1">
    <property type="nucleotide sequence ID" value="XM_011092102.2"/>
</dbReference>
<feature type="transmembrane region" description="Helical" evidence="8">
    <location>
        <begin position="371"/>
        <end position="393"/>
    </location>
</feature>
<evidence type="ECO:0000256" key="3">
    <source>
        <dbReference type="ARBA" id="ARBA00022692"/>
    </source>
</evidence>
<evidence type="ECO:0000256" key="5">
    <source>
        <dbReference type="ARBA" id="ARBA00023136"/>
    </source>
</evidence>
<feature type="region of interest" description="Disordered" evidence="7">
    <location>
        <begin position="1"/>
        <end position="23"/>
    </location>
</feature>
<dbReference type="PROSITE" id="PS01022">
    <property type="entry name" value="PTR2_1"/>
    <property type="match status" value="1"/>
</dbReference>
<feature type="transmembrane region" description="Helical" evidence="8">
    <location>
        <begin position="453"/>
        <end position="473"/>
    </location>
</feature>
<reference evidence="10" key="1">
    <citation type="submission" date="2025-08" db="UniProtKB">
        <authorList>
            <consortium name="RefSeq"/>
        </authorList>
    </citation>
    <scope>IDENTIFICATION</scope>
</reference>
<dbReference type="Gramene" id="SIN_1015023.t">
    <property type="protein sequence ID" value="SIN_1015023.t"/>
    <property type="gene ID" value="SIN_1015023"/>
</dbReference>
<keyword evidence="3 8" id="KW-0812">Transmembrane</keyword>
<dbReference type="Gene3D" id="1.20.1250.20">
    <property type="entry name" value="MFS general substrate transporter like domains"/>
    <property type="match status" value="1"/>
</dbReference>
<evidence type="ECO:0000313" key="9">
    <source>
        <dbReference type="Proteomes" id="UP000504604"/>
    </source>
</evidence>
<feature type="transmembrane region" description="Helical" evidence="8">
    <location>
        <begin position="330"/>
        <end position="351"/>
    </location>
</feature>
<dbReference type="Proteomes" id="UP000504604">
    <property type="component" value="Linkage group LG9"/>
</dbReference>
<proteinExistence type="inferred from homology"/>
<comment type="subcellular location">
    <subcellularLocation>
        <location evidence="1">Membrane</location>
        <topology evidence="1">Multi-pass membrane protein</topology>
    </subcellularLocation>
</comment>
<evidence type="ECO:0000256" key="1">
    <source>
        <dbReference type="ARBA" id="ARBA00004141"/>
    </source>
</evidence>
<evidence type="ECO:0000256" key="8">
    <source>
        <dbReference type="SAM" id="Phobius"/>
    </source>
</evidence>
<dbReference type="InterPro" id="IPR000109">
    <property type="entry name" value="POT_fam"/>
</dbReference>
<evidence type="ECO:0000256" key="4">
    <source>
        <dbReference type="ARBA" id="ARBA00022989"/>
    </source>
</evidence>
<keyword evidence="5 8" id="KW-0472">Membrane</keyword>
<feature type="transmembrane region" description="Helical" evidence="8">
    <location>
        <begin position="414"/>
        <end position="433"/>
    </location>
</feature>
<dbReference type="AlphaFoldDB" id="A0A6I9TU59"/>
<sequence length="568" mass="63047">MEVMGNEDKYTKDGTSDFRNNPANKNKTGAWKASPFILGNQCCERLAFYGMSSNLLLYYTTQLNQHSATASKNLSNWLGTCYVLPLFGAFLADAYLGRYWTIAGFSVIYVLGMTLLTLSASVPGLRPRCYKKVECYETDSQTAVFSLALYLVALGSGGMKPCVSSYGADQFDDGDEVEKGQKSSFFNWFYFSTNIGVLIGCSIPVLIQVNIGWGWGFGVSAVAMAIAVAFFISGSRVYRYQNPGGNPLTRLCQVLVASLRKYRVEVPGDKSILYETADAESAIVGSRKLDHTNQFRFLDKAAVEKASDHSNGSVNPWRLCTVSQVEELKWIIRLLPVLATGIIFNTVFGQMSNLFLLQAEYMDARLGLSNFKIPIASLAIFNSISVIFWVPVYDRFIIPMTRKFTGHKKGLTQLQRIGTGLFISVFGMISAGILEMLRLGTVRRHSSYKVMEAPISVFWQVPQHVIVGCAEVFTNIGQMEFFYEQAPDSMRSLCAALSLTTIALGNYLSSLIVAIVMAISTRDGRPGWIPDNLNYGHLHYFFLLLAGLSVLNLGVFIVVAKRYSYNKR</sequence>
<dbReference type="GeneID" id="105171087"/>
<evidence type="ECO:0000313" key="10">
    <source>
        <dbReference type="RefSeq" id="XP_011090404.1"/>
    </source>
</evidence>
<dbReference type="GO" id="GO:0022857">
    <property type="term" value="F:transmembrane transporter activity"/>
    <property type="evidence" value="ECO:0007669"/>
    <property type="project" value="InterPro"/>
</dbReference>
<accession>A0A6I9TU59</accession>
<evidence type="ECO:0000256" key="2">
    <source>
        <dbReference type="ARBA" id="ARBA00005982"/>
    </source>
</evidence>
<dbReference type="PANTHER" id="PTHR11654">
    <property type="entry name" value="OLIGOPEPTIDE TRANSPORTER-RELATED"/>
    <property type="match status" value="1"/>
</dbReference>
<name>A0A6I9TU59_SESIN</name>
<dbReference type="GO" id="GO:0006857">
    <property type="term" value="P:oligopeptide transport"/>
    <property type="evidence" value="ECO:0007669"/>
    <property type="project" value="InterPro"/>
</dbReference>
<protein>
    <submittedName>
        <fullName evidence="10">Protein NRT1/ PTR FAMILY 8.1-like</fullName>
    </submittedName>
</protein>
<feature type="transmembrane region" description="Helical" evidence="8">
    <location>
        <begin position="539"/>
        <end position="560"/>
    </location>
</feature>
<dbReference type="GO" id="GO:0016020">
    <property type="term" value="C:membrane"/>
    <property type="evidence" value="ECO:0007669"/>
    <property type="project" value="UniProtKB-SubCell"/>
</dbReference>
<dbReference type="Pfam" id="PF00854">
    <property type="entry name" value="PTR2"/>
    <property type="match status" value="1"/>
</dbReference>
<feature type="compositionally biased region" description="Basic and acidic residues" evidence="7">
    <location>
        <begin position="1"/>
        <end position="16"/>
    </location>
</feature>
<evidence type="ECO:0000256" key="7">
    <source>
        <dbReference type="SAM" id="MobiDB-lite"/>
    </source>
</evidence>
<dbReference type="InParanoid" id="A0A6I9TU59"/>
<dbReference type="InterPro" id="IPR018456">
    <property type="entry name" value="PTR2_symporter_CS"/>
</dbReference>
<feature type="transmembrane region" description="Helical" evidence="8">
    <location>
        <begin position="188"/>
        <end position="207"/>
    </location>
</feature>
<feature type="transmembrane region" description="Helical" evidence="8">
    <location>
        <begin position="493"/>
        <end position="519"/>
    </location>
</feature>
<feature type="transmembrane region" description="Helical" evidence="8">
    <location>
        <begin position="77"/>
        <end position="96"/>
    </location>
</feature>
<feature type="transmembrane region" description="Helical" evidence="8">
    <location>
        <begin position="213"/>
        <end position="232"/>
    </location>
</feature>
<comment type="similarity">
    <text evidence="2">Belongs to the major facilitator superfamily. Proton-dependent oligopeptide transporter (POT/PTR) (TC 2.A.17) family.</text>
</comment>
<organism evidence="9 10">
    <name type="scientific">Sesamum indicum</name>
    <name type="common">Oriental sesame</name>
    <name type="synonym">Sesamum orientale</name>
    <dbReference type="NCBI Taxonomy" id="4182"/>
    <lineage>
        <taxon>Eukaryota</taxon>
        <taxon>Viridiplantae</taxon>
        <taxon>Streptophyta</taxon>
        <taxon>Embryophyta</taxon>
        <taxon>Tracheophyta</taxon>
        <taxon>Spermatophyta</taxon>
        <taxon>Magnoliopsida</taxon>
        <taxon>eudicotyledons</taxon>
        <taxon>Gunneridae</taxon>
        <taxon>Pentapetalae</taxon>
        <taxon>asterids</taxon>
        <taxon>lamiids</taxon>
        <taxon>Lamiales</taxon>
        <taxon>Pedaliaceae</taxon>
        <taxon>Sesamum</taxon>
    </lineage>
</organism>
<feature type="transmembrane region" description="Helical" evidence="8">
    <location>
        <begin position="102"/>
        <end position="122"/>
    </location>
</feature>
<evidence type="ECO:0000256" key="6">
    <source>
        <dbReference type="ARBA" id="ARBA00044504"/>
    </source>
</evidence>
<dbReference type="InterPro" id="IPR036259">
    <property type="entry name" value="MFS_trans_sf"/>
</dbReference>
<dbReference type="SUPFAM" id="SSF103473">
    <property type="entry name" value="MFS general substrate transporter"/>
    <property type="match status" value="1"/>
</dbReference>
<dbReference type="OrthoDB" id="8904098at2759"/>
<dbReference type="KEGG" id="sind:105171087"/>